<evidence type="ECO:0000313" key="4">
    <source>
        <dbReference type="Proteomes" id="UP000746747"/>
    </source>
</evidence>
<dbReference type="InterPro" id="IPR003609">
    <property type="entry name" value="Pan_app"/>
</dbReference>
<keyword evidence="4" id="KW-1185">Reference proteome</keyword>
<comment type="caution">
    <text evidence="3">The sequence shown here is derived from an EMBL/GenBank/DDBJ whole genome shotgun (WGS) entry which is preliminary data.</text>
</comment>
<evidence type="ECO:0000256" key="1">
    <source>
        <dbReference type="SAM" id="MobiDB-lite"/>
    </source>
</evidence>
<dbReference type="Pfam" id="PF00024">
    <property type="entry name" value="PAN_1"/>
    <property type="match status" value="1"/>
</dbReference>
<feature type="domain" description="Apple" evidence="2">
    <location>
        <begin position="87"/>
        <end position="165"/>
    </location>
</feature>
<dbReference type="EMBL" id="CAKAEH010001336">
    <property type="protein sequence ID" value="CAG9534852.1"/>
    <property type="molecule type" value="Genomic_DNA"/>
</dbReference>
<dbReference type="OrthoDB" id="5855977at2759"/>
<evidence type="ECO:0000259" key="2">
    <source>
        <dbReference type="SMART" id="SM00473"/>
    </source>
</evidence>
<organism evidence="3 4">
    <name type="scientific">Cercopithifilaria johnstoni</name>
    <dbReference type="NCBI Taxonomy" id="2874296"/>
    <lineage>
        <taxon>Eukaryota</taxon>
        <taxon>Metazoa</taxon>
        <taxon>Ecdysozoa</taxon>
        <taxon>Nematoda</taxon>
        <taxon>Chromadorea</taxon>
        <taxon>Rhabditida</taxon>
        <taxon>Spirurina</taxon>
        <taxon>Spiruromorpha</taxon>
        <taxon>Filarioidea</taxon>
        <taxon>Onchocercidae</taxon>
        <taxon>Cercopithifilaria</taxon>
    </lineage>
</organism>
<sequence length="329" mass="38136">MFDVRSILNGTRMNQKSKEEEKPEKAKSITMKEMDRKEKLVKACYSDSKGFNDNSNDQESNILVIYTEKENSSTENKLQGIGKYQQHLQQCFYVMNNCALSATAPFERRIGISLIECAQFCSSLPGCLSASYSIRFSICDVYHFKFDLRGKKVSKMEWHYYLEPQIDNTSKCLIDCPNGENIVMMKMHGWRISKFNGQQISELCNGALIEHQPQHVLITFPDAILTTPTLTKCLLKCLWSIQDGQIFQCHSIMYFYEQKIDNCILNSRSKKSNPNSLKEETISVVDYFGLDDCLNIPLMEQTSKTNPIRIHQYKKHQNILISRKMHNKW</sequence>
<gene>
    <name evidence="3" type="ORF">CJOHNSTONI_LOCUS4949</name>
</gene>
<dbReference type="SMART" id="SM00473">
    <property type="entry name" value="PAN_AP"/>
    <property type="match status" value="2"/>
</dbReference>
<dbReference type="Gene3D" id="3.50.4.10">
    <property type="entry name" value="Hepatocyte Growth Factor"/>
    <property type="match status" value="1"/>
</dbReference>
<feature type="compositionally biased region" description="Basic and acidic residues" evidence="1">
    <location>
        <begin position="16"/>
        <end position="28"/>
    </location>
</feature>
<evidence type="ECO:0000313" key="3">
    <source>
        <dbReference type="EMBL" id="CAG9534852.1"/>
    </source>
</evidence>
<protein>
    <recommendedName>
        <fullName evidence="2">Apple domain-containing protein</fullName>
    </recommendedName>
</protein>
<dbReference type="CDD" id="cd01099">
    <property type="entry name" value="PAN_AP_HGF"/>
    <property type="match status" value="1"/>
</dbReference>
<dbReference type="AlphaFoldDB" id="A0A8J2LX64"/>
<dbReference type="SUPFAM" id="SSF57414">
    <property type="entry name" value="Hairpin loop containing domain-like"/>
    <property type="match status" value="1"/>
</dbReference>
<accession>A0A8J2LX64</accession>
<reference evidence="3" key="1">
    <citation type="submission" date="2021-09" db="EMBL/GenBank/DDBJ databases">
        <authorList>
            <consortium name="Pathogen Informatics"/>
        </authorList>
    </citation>
    <scope>NUCLEOTIDE SEQUENCE</scope>
</reference>
<proteinExistence type="predicted"/>
<name>A0A8J2LX64_9BILA</name>
<feature type="region of interest" description="Disordered" evidence="1">
    <location>
        <begin position="1"/>
        <end position="28"/>
    </location>
</feature>
<feature type="domain" description="Apple" evidence="2">
    <location>
        <begin position="204"/>
        <end position="288"/>
    </location>
</feature>
<dbReference type="Proteomes" id="UP000746747">
    <property type="component" value="Unassembled WGS sequence"/>
</dbReference>